<accession>A0AA90ZLR9</accession>
<evidence type="ECO:0000256" key="5">
    <source>
        <dbReference type="SAM" id="Phobius"/>
    </source>
</evidence>
<keyword evidence="3 5" id="KW-1133">Transmembrane helix</keyword>
<feature type="transmembrane region" description="Helical" evidence="5">
    <location>
        <begin position="354"/>
        <end position="374"/>
    </location>
</feature>
<evidence type="ECO:0000256" key="4">
    <source>
        <dbReference type="ARBA" id="ARBA00023136"/>
    </source>
</evidence>
<feature type="transmembrane region" description="Helical" evidence="5">
    <location>
        <begin position="412"/>
        <end position="429"/>
    </location>
</feature>
<dbReference type="Pfam" id="PF01943">
    <property type="entry name" value="Polysacc_synt"/>
    <property type="match status" value="1"/>
</dbReference>
<feature type="transmembrane region" description="Helical" evidence="5">
    <location>
        <begin position="253"/>
        <end position="270"/>
    </location>
</feature>
<evidence type="ECO:0000256" key="1">
    <source>
        <dbReference type="ARBA" id="ARBA00004141"/>
    </source>
</evidence>
<dbReference type="RefSeq" id="WP_153129384.1">
    <property type="nucleotide sequence ID" value="NZ_VZCW01000369.1"/>
</dbReference>
<feature type="transmembrane region" description="Helical" evidence="5">
    <location>
        <begin position="113"/>
        <end position="135"/>
    </location>
</feature>
<dbReference type="PANTHER" id="PTHR43424">
    <property type="entry name" value="LOCUS PUTATIVE PROTEIN 1-RELATED"/>
    <property type="match status" value="1"/>
</dbReference>
<feature type="transmembrane region" description="Helical" evidence="5">
    <location>
        <begin position="168"/>
        <end position="189"/>
    </location>
</feature>
<feature type="transmembrane region" description="Helical" evidence="5">
    <location>
        <begin position="291"/>
        <end position="317"/>
    </location>
</feature>
<feature type="transmembrane region" description="Helical" evidence="5">
    <location>
        <begin position="44"/>
        <end position="65"/>
    </location>
</feature>
<evidence type="ECO:0000256" key="2">
    <source>
        <dbReference type="ARBA" id="ARBA00022692"/>
    </source>
</evidence>
<evidence type="ECO:0000256" key="3">
    <source>
        <dbReference type="ARBA" id="ARBA00022989"/>
    </source>
</evidence>
<name>A0AA90ZLR9_9BACT</name>
<dbReference type="CDD" id="cd13128">
    <property type="entry name" value="MATE_Wzx_like"/>
    <property type="match status" value="1"/>
</dbReference>
<proteinExistence type="predicted"/>
<gene>
    <name evidence="6" type="ORF">F7D95_14545</name>
</gene>
<feature type="transmembrane region" description="Helical" evidence="5">
    <location>
        <begin position="12"/>
        <end position="32"/>
    </location>
</feature>
<dbReference type="InterPro" id="IPR002797">
    <property type="entry name" value="Polysacc_synth"/>
</dbReference>
<comment type="subcellular location">
    <subcellularLocation>
        <location evidence="1">Membrane</location>
        <topology evidence="1">Multi-pass membrane protein</topology>
    </subcellularLocation>
</comment>
<keyword evidence="4 5" id="KW-0472">Membrane</keyword>
<feature type="transmembrane region" description="Helical" evidence="5">
    <location>
        <begin position="210"/>
        <end position="227"/>
    </location>
</feature>
<sequence>MKRNGSIKKNIIYNIGYQVLSFIVPTITAPYISRVLGAGGMGLYSYTFSIAHYFVLLCMLGVLNYGNREIAMAKDKESMSNKFWTIYSNQLFFGLLSIFLYFIFVFYYIHDDMLVYCLQSLYILSGVLDISWFYFGIEKFKTTTSISAINKVLTTVFIFLLVKTSADVWLYTFIVAIGTLFNNVAYWLLLHKYVGKTKITKGEILLHLKPLLLLFIPVIAINVYKYIDKIMLGSMVNVDAVGIFDAAEKLTNIPMGFISAIGTVMLPRISNMLKSDDGNNIRKYNYLSFNLVIFLSVGMCFGLAGISDVFIPIFYGISFVESIKVLLVLSPCMIFVSWANVVRTQYLLPYKKDMLFCMSVTVGAVINIISNLILIPIYGAIGAAFSTLIAEFSVCIFQSIAANRDMKLVNPLVKALPYLILGLLMYVTISNIKMSSILLCVVVRLFAGLLIYSFGSYFFIKKNLYAYSKYK</sequence>
<dbReference type="PANTHER" id="PTHR43424:SF1">
    <property type="entry name" value="LOCUS PUTATIVE PROTEIN 1-RELATED"/>
    <property type="match status" value="1"/>
</dbReference>
<comment type="caution">
    <text evidence="6">The sequence shown here is derived from an EMBL/GenBank/DDBJ whole genome shotgun (WGS) entry which is preliminary data.</text>
</comment>
<dbReference type="GO" id="GO:0016020">
    <property type="term" value="C:membrane"/>
    <property type="evidence" value="ECO:0007669"/>
    <property type="project" value="UniProtKB-SubCell"/>
</dbReference>
<evidence type="ECO:0000313" key="7">
    <source>
        <dbReference type="Proteomes" id="UP000442105"/>
    </source>
</evidence>
<organism evidence="6 7">
    <name type="scientific">Segatella copri</name>
    <dbReference type="NCBI Taxonomy" id="165179"/>
    <lineage>
        <taxon>Bacteria</taxon>
        <taxon>Pseudomonadati</taxon>
        <taxon>Bacteroidota</taxon>
        <taxon>Bacteroidia</taxon>
        <taxon>Bacteroidales</taxon>
        <taxon>Prevotellaceae</taxon>
        <taxon>Segatella</taxon>
    </lineage>
</organism>
<keyword evidence="2 5" id="KW-0812">Transmembrane</keyword>
<dbReference type="InterPro" id="IPR052556">
    <property type="entry name" value="PolySynth_Transporter"/>
</dbReference>
<feature type="transmembrane region" description="Helical" evidence="5">
    <location>
        <begin position="323"/>
        <end position="342"/>
    </location>
</feature>
<reference evidence="7" key="1">
    <citation type="submission" date="2019-09" db="EMBL/GenBank/DDBJ databases">
        <title>Distinct polysaccharide growth profiles of human intestinal Prevotella copri isolates.</title>
        <authorList>
            <person name="Fehlner-Peach H."/>
            <person name="Magnabosco C."/>
            <person name="Raghavan V."/>
            <person name="Scher J.U."/>
            <person name="Tett A."/>
            <person name="Cox L.M."/>
            <person name="Gottsegen C."/>
            <person name="Watters A."/>
            <person name="Wiltshire- Gordon J.D."/>
            <person name="Segata N."/>
            <person name="Bonneau R."/>
            <person name="Littman D.R."/>
        </authorList>
    </citation>
    <scope>NUCLEOTIDE SEQUENCE [LARGE SCALE GENOMIC DNA]</scope>
    <source>
        <strain evidence="7">iAQ1179</strain>
    </source>
</reference>
<feature type="transmembrane region" description="Helical" evidence="5">
    <location>
        <begin position="380"/>
        <end position="400"/>
    </location>
</feature>
<feature type="transmembrane region" description="Helical" evidence="5">
    <location>
        <begin position="86"/>
        <end position="107"/>
    </location>
</feature>
<feature type="transmembrane region" description="Helical" evidence="5">
    <location>
        <begin position="142"/>
        <end position="162"/>
    </location>
</feature>
<feature type="transmembrane region" description="Helical" evidence="5">
    <location>
        <begin position="435"/>
        <end position="460"/>
    </location>
</feature>
<evidence type="ECO:0000313" key="6">
    <source>
        <dbReference type="EMBL" id="MQN13982.1"/>
    </source>
</evidence>
<dbReference type="Proteomes" id="UP000442105">
    <property type="component" value="Unassembled WGS sequence"/>
</dbReference>
<dbReference type="AlphaFoldDB" id="A0AA90ZLR9"/>
<dbReference type="EMBL" id="VZCW01000369">
    <property type="protein sequence ID" value="MQN13982.1"/>
    <property type="molecule type" value="Genomic_DNA"/>
</dbReference>
<protein>
    <submittedName>
        <fullName evidence="6">Flippase</fullName>
    </submittedName>
</protein>